<dbReference type="InterPro" id="IPR001375">
    <property type="entry name" value="Peptidase_S9_cat"/>
</dbReference>
<evidence type="ECO:0000256" key="2">
    <source>
        <dbReference type="ARBA" id="ARBA00022825"/>
    </source>
</evidence>
<dbReference type="Pfam" id="PF00326">
    <property type="entry name" value="Peptidase_S9"/>
    <property type="match status" value="1"/>
</dbReference>
<protein>
    <submittedName>
        <fullName evidence="6">Acylamino-acid-releasing enzyme</fullName>
        <ecNumber evidence="6">3.4.19.1</ecNumber>
    </submittedName>
</protein>
<comment type="caution">
    <text evidence="6">The sequence shown here is derived from an EMBL/GenBank/DDBJ whole genome shotgun (WGS) entry which is preliminary data.</text>
</comment>
<accession>A0A125MNA6</accession>
<name>A0A125MNA6_9GAMM</name>
<feature type="domain" description="Dipeptidylpeptidase IV N-terminal" evidence="5">
    <location>
        <begin position="198"/>
        <end position="287"/>
    </location>
</feature>
<dbReference type="SUPFAM" id="SSF82171">
    <property type="entry name" value="DPP6 N-terminal domain-like"/>
    <property type="match status" value="1"/>
</dbReference>
<dbReference type="InterPro" id="IPR029058">
    <property type="entry name" value="AB_hydrolase_fold"/>
</dbReference>
<dbReference type="EMBL" id="JAJA02000001">
    <property type="protein sequence ID" value="KWS05947.1"/>
    <property type="molecule type" value="Genomic_DNA"/>
</dbReference>
<dbReference type="PANTHER" id="PTHR42776:SF27">
    <property type="entry name" value="DIPEPTIDYL PEPTIDASE FAMILY MEMBER 6"/>
    <property type="match status" value="1"/>
</dbReference>
<dbReference type="AlphaFoldDB" id="A0A125MNA6"/>
<dbReference type="Proteomes" id="UP000023435">
    <property type="component" value="Unassembled WGS sequence"/>
</dbReference>
<dbReference type="RefSeq" id="WP_051547913.1">
    <property type="nucleotide sequence ID" value="NZ_JAJA02000001.1"/>
</dbReference>
<feature type="chain" id="PRO_5007178110" evidence="3">
    <location>
        <begin position="26"/>
        <end position="709"/>
    </location>
</feature>
<evidence type="ECO:0000256" key="1">
    <source>
        <dbReference type="ARBA" id="ARBA00022801"/>
    </source>
</evidence>
<dbReference type="GO" id="GO:0008242">
    <property type="term" value="F:omega peptidase activity"/>
    <property type="evidence" value="ECO:0007669"/>
    <property type="project" value="UniProtKB-EC"/>
</dbReference>
<gene>
    <name evidence="6" type="ORF">AZ78_3501</name>
</gene>
<evidence type="ECO:0000313" key="7">
    <source>
        <dbReference type="Proteomes" id="UP000023435"/>
    </source>
</evidence>
<dbReference type="OrthoDB" id="9812921at2"/>
<keyword evidence="2" id="KW-0720">Serine protease</keyword>
<dbReference type="GO" id="GO:0004252">
    <property type="term" value="F:serine-type endopeptidase activity"/>
    <property type="evidence" value="ECO:0007669"/>
    <property type="project" value="TreeGrafter"/>
</dbReference>
<keyword evidence="1 6" id="KW-0378">Hydrolase</keyword>
<proteinExistence type="predicted"/>
<dbReference type="InterPro" id="IPR002469">
    <property type="entry name" value="Peptidase_S9B_N"/>
</dbReference>
<reference evidence="6 7" key="1">
    <citation type="journal article" date="2014" name="Genome Announc.">
        <title>Draft Genome Sequence of Lysobacter capsici AZ78, a Bacterium Antagonistic to Plant-Pathogenic Oomycetes.</title>
        <authorList>
            <person name="Puopolo G."/>
            <person name="Sonego P."/>
            <person name="Engelen K."/>
            <person name="Pertot I."/>
        </authorList>
    </citation>
    <scope>NUCLEOTIDE SEQUENCE [LARGE SCALE GENOMIC DNA]</scope>
    <source>
        <strain evidence="6 7">AZ78</strain>
    </source>
</reference>
<sequence length="709" mass="77196">MSARFVFAAALALCVLPSSVSPARAADLHADPRNLQPKDLFDLEWADAPSISPDGRRIVYQRKFFDIMKDRRRSNLWLIEADSGKQRPLTSGAYGDGAAVWSPSGDRIAWVSDRDGSAQIWVRWMDSGQQSPISRLSEGPSNLAWSPDGRWIAFTQHVAADTTPLAKLPDKPEGAQWADAVKLIDRMNYRADGAGYLKPGYEHVFVMPADGGTARQITQGDFGYEGTPVWSRDGRSLYVVSNRGPEAEYHPIDQDIYRVDVASGATVALTDRRGPDVSPTLSPDGRQLAYLGYDDRKLGYQVAHLYVLDLDSGASRALTERFDYEIENPRWDSGGRGLYFGYDREGVSHLGWVAAGGGAVESVSDAVGGTAVGRPYPGGSFSVGGGRVAYTHGSASRMADVAVVARGGKSRVLTDLNADSLARKRLGEVETLWTKSSADGLSVQGWIVKPPQYEAGKRYPLLLEIHGGPYANYGPRFAVETQLYAAAGYVVLYVNPRGSTSYGQAFADHIHQNYPSHDYDDLMSAVDATIAKGYVDPQQLYVTGGSGGGVLTAWIVGHTDRFRAAVVAKPVINWTSFALTSDGPSYITQHWFPGPPWQAQDVYWKLSPLAYVGNVTTPTMLITGESDYRTPISETEQYYTALKLHRVDSAMIRIPGASHGIGARPSETLAQVLNTLGWFERYRNKPRAVKPMAGAALQPDDGGATARTE</sequence>
<dbReference type="EC" id="3.4.19.1" evidence="6"/>
<dbReference type="PANTHER" id="PTHR42776">
    <property type="entry name" value="SERINE PEPTIDASE S9 FAMILY MEMBER"/>
    <property type="match status" value="1"/>
</dbReference>
<dbReference type="InterPro" id="IPR011659">
    <property type="entry name" value="WD40"/>
</dbReference>
<dbReference type="SUPFAM" id="SSF53474">
    <property type="entry name" value="alpha/beta-Hydrolases"/>
    <property type="match status" value="1"/>
</dbReference>
<dbReference type="Gene3D" id="3.40.50.1820">
    <property type="entry name" value="alpha/beta hydrolase"/>
    <property type="match status" value="1"/>
</dbReference>
<feature type="domain" description="Peptidase S9 prolyl oligopeptidase catalytic" evidence="4">
    <location>
        <begin position="476"/>
        <end position="684"/>
    </location>
</feature>
<dbReference type="Pfam" id="PF00930">
    <property type="entry name" value="DPPIV_N"/>
    <property type="match status" value="1"/>
</dbReference>
<dbReference type="InterPro" id="IPR011042">
    <property type="entry name" value="6-blade_b-propeller_TolB-like"/>
</dbReference>
<evidence type="ECO:0000259" key="4">
    <source>
        <dbReference type="Pfam" id="PF00326"/>
    </source>
</evidence>
<dbReference type="GO" id="GO:0006508">
    <property type="term" value="P:proteolysis"/>
    <property type="evidence" value="ECO:0007669"/>
    <property type="project" value="InterPro"/>
</dbReference>
<keyword evidence="2" id="KW-0645">Protease</keyword>
<evidence type="ECO:0000259" key="5">
    <source>
        <dbReference type="Pfam" id="PF00930"/>
    </source>
</evidence>
<dbReference type="Pfam" id="PF07676">
    <property type="entry name" value="PD40"/>
    <property type="match status" value="3"/>
</dbReference>
<keyword evidence="7" id="KW-1185">Reference proteome</keyword>
<feature type="signal peptide" evidence="3">
    <location>
        <begin position="1"/>
        <end position="25"/>
    </location>
</feature>
<organism evidence="6 7">
    <name type="scientific">Lysobacter capsici AZ78</name>
    <dbReference type="NCBI Taxonomy" id="1444315"/>
    <lineage>
        <taxon>Bacteria</taxon>
        <taxon>Pseudomonadati</taxon>
        <taxon>Pseudomonadota</taxon>
        <taxon>Gammaproteobacteria</taxon>
        <taxon>Lysobacterales</taxon>
        <taxon>Lysobacteraceae</taxon>
        <taxon>Lysobacter</taxon>
    </lineage>
</organism>
<evidence type="ECO:0000313" key="6">
    <source>
        <dbReference type="EMBL" id="KWS05947.1"/>
    </source>
</evidence>
<dbReference type="Gene3D" id="2.120.10.30">
    <property type="entry name" value="TolB, C-terminal domain"/>
    <property type="match status" value="2"/>
</dbReference>
<keyword evidence="3" id="KW-0732">Signal</keyword>
<evidence type="ECO:0000256" key="3">
    <source>
        <dbReference type="SAM" id="SignalP"/>
    </source>
</evidence>